<comment type="similarity">
    <text evidence="5">Belongs to the RimM family.</text>
</comment>
<name>A0A6B1FZH0_9CHLR</name>
<dbReference type="GO" id="GO:0042274">
    <property type="term" value="P:ribosomal small subunit biogenesis"/>
    <property type="evidence" value="ECO:0007669"/>
    <property type="project" value="UniProtKB-UniRule"/>
</dbReference>
<dbReference type="InterPro" id="IPR036976">
    <property type="entry name" value="RimM_N_sf"/>
</dbReference>
<dbReference type="SUPFAM" id="SSF50346">
    <property type="entry name" value="PRC-barrel domain"/>
    <property type="match status" value="1"/>
</dbReference>
<comment type="subunit">
    <text evidence="5">Binds ribosomal protein uS19.</text>
</comment>
<dbReference type="Pfam" id="PF24986">
    <property type="entry name" value="PRC_RimM"/>
    <property type="match status" value="1"/>
</dbReference>
<accession>A0A6B1FZH0</accession>
<dbReference type="InterPro" id="IPR009000">
    <property type="entry name" value="Transl_B-barrel_sf"/>
</dbReference>
<feature type="domain" description="RimM N-terminal" evidence="7">
    <location>
        <begin position="37"/>
        <end position="115"/>
    </location>
</feature>
<protein>
    <recommendedName>
        <fullName evidence="5">Ribosome maturation factor RimM</fullName>
    </recommendedName>
</protein>
<dbReference type="GO" id="GO:0005737">
    <property type="term" value="C:cytoplasm"/>
    <property type="evidence" value="ECO:0007669"/>
    <property type="project" value="UniProtKB-SubCell"/>
</dbReference>
<evidence type="ECO:0000256" key="2">
    <source>
        <dbReference type="ARBA" id="ARBA00022517"/>
    </source>
</evidence>
<comment type="caution">
    <text evidence="9">The sequence shown here is derived from an EMBL/GenBank/DDBJ whole genome shotgun (WGS) entry which is preliminary data.</text>
</comment>
<reference evidence="9" key="1">
    <citation type="submission" date="2019-09" db="EMBL/GenBank/DDBJ databases">
        <title>Characterisation of the sponge microbiome using genome-centric metagenomics.</title>
        <authorList>
            <person name="Engelberts J.P."/>
            <person name="Robbins S.J."/>
            <person name="De Goeij J.M."/>
            <person name="Aranda M."/>
            <person name="Bell S.C."/>
            <person name="Webster N.S."/>
        </authorList>
    </citation>
    <scope>NUCLEOTIDE SEQUENCE</scope>
    <source>
        <strain evidence="9">SB0675_bin_29</strain>
    </source>
</reference>
<dbReference type="PANTHER" id="PTHR33692">
    <property type="entry name" value="RIBOSOME MATURATION FACTOR RIMM"/>
    <property type="match status" value="1"/>
</dbReference>
<dbReference type="PANTHER" id="PTHR33692:SF1">
    <property type="entry name" value="RIBOSOME MATURATION FACTOR RIMM"/>
    <property type="match status" value="1"/>
</dbReference>
<evidence type="ECO:0000256" key="4">
    <source>
        <dbReference type="ARBA" id="ARBA00023186"/>
    </source>
</evidence>
<dbReference type="GO" id="GO:0005840">
    <property type="term" value="C:ribosome"/>
    <property type="evidence" value="ECO:0007669"/>
    <property type="project" value="InterPro"/>
</dbReference>
<feature type="compositionally biased region" description="Basic residues" evidence="6">
    <location>
        <begin position="1"/>
        <end position="27"/>
    </location>
</feature>
<dbReference type="Pfam" id="PF01782">
    <property type="entry name" value="RimM"/>
    <property type="match status" value="1"/>
</dbReference>
<dbReference type="Gene3D" id="2.30.30.240">
    <property type="entry name" value="PRC-barrel domain"/>
    <property type="match status" value="1"/>
</dbReference>
<feature type="domain" description="Ribosome maturation factor RimM PRC barrel" evidence="8">
    <location>
        <begin position="127"/>
        <end position="199"/>
    </location>
</feature>
<dbReference type="InterPro" id="IPR002676">
    <property type="entry name" value="RimM_N"/>
</dbReference>
<evidence type="ECO:0000256" key="6">
    <source>
        <dbReference type="SAM" id="MobiDB-lite"/>
    </source>
</evidence>
<keyword evidence="1 5" id="KW-0963">Cytoplasm</keyword>
<evidence type="ECO:0000256" key="5">
    <source>
        <dbReference type="HAMAP-Rule" id="MF_00014"/>
    </source>
</evidence>
<dbReference type="SUPFAM" id="SSF50447">
    <property type="entry name" value="Translation proteins"/>
    <property type="match status" value="1"/>
</dbReference>
<comment type="domain">
    <text evidence="5">The PRC barrel domain binds ribosomal protein uS19.</text>
</comment>
<keyword evidence="3 5" id="KW-0698">rRNA processing</keyword>
<dbReference type="InterPro" id="IPR056792">
    <property type="entry name" value="PRC_RimM"/>
</dbReference>
<sequence length="205" mass="22751">MKTRSKPNRRRAGKERRSRNNRFHRRSNPVPDGHLAVGRILGAHGLRGEVKVESHTDFDSRFAPGQALLIGEELLLAEIASSRPHKGIFLVQFAEIASRFAAEELLNEWLYIPEESAMELDADSFWVHDIVGLTAQTESKRELGEVVDVLFTGANEVYIIRPAPGVNRDRDLLIPALAEVVRAVDIGAGTLTVRLQPGLLEESGE</sequence>
<feature type="region of interest" description="Disordered" evidence="6">
    <location>
        <begin position="1"/>
        <end position="32"/>
    </location>
</feature>
<keyword evidence="2 5" id="KW-0690">Ribosome biogenesis</keyword>
<comment type="function">
    <text evidence="5">An accessory protein needed during the final step in the assembly of 30S ribosomal subunit, possibly for assembly of the head region. Essential for efficient processing of 16S rRNA. May be needed both before and after RbfA during the maturation of 16S rRNA. It has affinity for free ribosomal 30S subunits but not for 70S ribosomes.</text>
</comment>
<evidence type="ECO:0000259" key="8">
    <source>
        <dbReference type="Pfam" id="PF24986"/>
    </source>
</evidence>
<keyword evidence="4 5" id="KW-0143">Chaperone</keyword>
<comment type="subcellular location">
    <subcellularLocation>
        <location evidence="5">Cytoplasm</location>
    </subcellularLocation>
</comment>
<evidence type="ECO:0000256" key="1">
    <source>
        <dbReference type="ARBA" id="ARBA00022490"/>
    </source>
</evidence>
<dbReference type="HAMAP" id="MF_00014">
    <property type="entry name" value="Ribosome_mat_RimM"/>
    <property type="match status" value="1"/>
</dbReference>
<evidence type="ECO:0000259" key="7">
    <source>
        <dbReference type="Pfam" id="PF01782"/>
    </source>
</evidence>
<dbReference type="InterPro" id="IPR011033">
    <property type="entry name" value="PRC_barrel-like_sf"/>
</dbReference>
<dbReference type="InterPro" id="IPR011961">
    <property type="entry name" value="RimM"/>
</dbReference>
<evidence type="ECO:0000313" key="9">
    <source>
        <dbReference type="EMBL" id="MYH61660.1"/>
    </source>
</evidence>
<organism evidence="9">
    <name type="scientific">Caldilineaceae bacterium SB0675_bin_29</name>
    <dbReference type="NCBI Taxonomy" id="2605266"/>
    <lineage>
        <taxon>Bacteria</taxon>
        <taxon>Bacillati</taxon>
        <taxon>Chloroflexota</taxon>
        <taxon>Caldilineae</taxon>
        <taxon>Caldilineales</taxon>
        <taxon>Caldilineaceae</taxon>
    </lineage>
</organism>
<gene>
    <name evidence="5 9" type="primary">rimM</name>
    <name evidence="9" type="ORF">F4148_07815</name>
</gene>
<evidence type="ECO:0000256" key="3">
    <source>
        <dbReference type="ARBA" id="ARBA00022552"/>
    </source>
</evidence>
<dbReference type="GO" id="GO:0006364">
    <property type="term" value="P:rRNA processing"/>
    <property type="evidence" value="ECO:0007669"/>
    <property type="project" value="UniProtKB-UniRule"/>
</dbReference>
<dbReference type="NCBIfam" id="TIGR02273">
    <property type="entry name" value="16S_RimM"/>
    <property type="match status" value="1"/>
</dbReference>
<dbReference type="GO" id="GO:0043022">
    <property type="term" value="F:ribosome binding"/>
    <property type="evidence" value="ECO:0007669"/>
    <property type="project" value="InterPro"/>
</dbReference>
<dbReference type="EMBL" id="VYDA01000294">
    <property type="protein sequence ID" value="MYH61660.1"/>
    <property type="molecule type" value="Genomic_DNA"/>
</dbReference>
<dbReference type="AlphaFoldDB" id="A0A6B1FZH0"/>
<proteinExistence type="inferred from homology"/>
<dbReference type="Gene3D" id="2.40.30.60">
    <property type="entry name" value="RimM"/>
    <property type="match status" value="1"/>
</dbReference>